<feature type="compositionally biased region" description="Basic and acidic residues" evidence="1">
    <location>
        <begin position="7"/>
        <end position="16"/>
    </location>
</feature>
<gene>
    <name evidence="2" type="ORF">BGZ95_007438</name>
</gene>
<feature type="compositionally biased region" description="Pro residues" evidence="1">
    <location>
        <begin position="23"/>
        <end position="38"/>
    </location>
</feature>
<dbReference type="EMBL" id="JAAAIL010000364">
    <property type="protein sequence ID" value="KAG0276512.1"/>
    <property type="molecule type" value="Genomic_DNA"/>
</dbReference>
<organism evidence="2 3">
    <name type="scientific">Linnemannia exigua</name>
    <dbReference type="NCBI Taxonomy" id="604196"/>
    <lineage>
        <taxon>Eukaryota</taxon>
        <taxon>Fungi</taxon>
        <taxon>Fungi incertae sedis</taxon>
        <taxon>Mucoromycota</taxon>
        <taxon>Mortierellomycotina</taxon>
        <taxon>Mortierellomycetes</taxon>
        <taxon>Mortierellales</taxon>
        <taxon>Mortierellaceae</taxon>
        <taxon>Linnemannia</taxon>
    </lineage>
</organism>
<protein>
    <submittedName>
        <fullName evidence="2">Uncharacterized protein</fullName>
    </submittedName>
</protein>
<feature type="region of interest" description="Disordered" evidence="1">
    <location>
        <begin position="1"/>
        <end position="68"/>
    </location>
</feature>
<evidence type="ECO:0000256" key="1">
    <source>
        <dbReference type="SAM" id="MobiDB-lite"/>
    </source>
</evidence>
<dbReference type="AlphaFoldDB" id="A0AAD4DF29"/>
<dbReference type="Proteomes" id="UP001194580">
    <property type="component" value="Unassembled WGS sequence"/>
</dbReference>
<evidence type="ECO:0000313" key="2">
    <source>
        <dbReference type="EMBL" id="KAG0276512.1"/>
    </source>
</evidence>
<name>A0AAD4DF29_9FUNG</name>
<feature type="region of interest" description="Disordered" evidence="1">
    <location>
        <begin position="282"/>
        <end position="345"/>
    </location>
</feature>
<proteinExistence type="predicted"/>
<comment type="caution">
    <text evidence="2">The sequence shown here is derived from an EMBL/GenBank/DDBJ whole genome shotgun (WGS) entry which is preliminary data.</text>
</comment>
<feature type="compositionally biased region" description="Low complexity" evidence="1">
    <location>
        <begin position="288"/>
        <end position="299"/>
    </location>
</feature>
<evidence type="ECO:0000313" key="3">
    <source>
        <dbReference type="Proteomes" id="UP001194580"/>
    </source>
</evidence>
<feature type="compositionally biased region" description="Low complexity" evidence="1">
    <location>
        <begin position="39"/>
        <end position="67"/>
    </location>
</feature>
<accession>A0AAD4DF29</accession>
<sequence>MSPQVKAAKDFDDTLSTKRRSPPPHQEPQHLPPPPPAPRLSLPALGSFTTPSSQQDTTPTTTTTTSSDYDDSYTAFYSSIPTVADSLYTAITPVTTTSTSTPSITTKATTANNYNNSSNNSNNPYLYHPYSTTFTGSIEYQYHASLGSRTPMQVVAMSNHKLNSDIFSSRSLSIHRRILVKNLLTLLYEMNPMLDWFDDASGLDVGMYDGDEEVGNEGGYSEPLLGEDEQNGWIEQTLSAAGLSDEDDDDDDYDDCDSSLVFDRMSKSKDLSVAKTSTATTSMINATQQQKQQKQQQQSKKSKKSKDGRGSSSSVGKKKDKKDDASVGSGMANQSTPNIKCSRIY</sequence>
<keyword evidence="3" id="KW-1185">Reference proteome</keyword>
<reference evidence="2" key="1">
    <citation type="journal article" date="2020" name="Fungal Divers.">
        <title>Resolving the Mortierellaceae phylogeny through synthesis of multi-gene phylogenetics and phylogenomics.</title>
        <authorList>
            <person name="Vandepol N."/>
            <person name="Liber J."/>
            <person name="Desiro A."/>
            <person name="Na H."/>
            <person name="Kennedy M."/>
            <person name="Barry K."/>
            <person name="Grigoriev I.V."/>
            <person name="Miller A.N."/>
            <person name="O'Donnell K."/>
            <person name="Stajich J.E."/>
            <person name="Bonito G."/>
        </authorList>
    </citation>
    <scope>NUCLEOTIDE SEQUENCE</scope>
    <source>
        <strain evidence="2">NRRL 28262</strain>
    </source>
</reference>